<feature type="transmembrane region" description="Helical" evidence="13">
    <location>
        <begin position="255"/>
        <end position="275"/>
    </location>
</feature>
<feature type="transmembrane region" description="Helical" evidence="13">
    <location>
        <begin position="12"/>
        <end position="30"/>
    </location>
</feature>
<evidence type="ECO:0000256" key="3">
    <source>
        <dbReference type="ARBA" id="ARBA00022480"/>
    </source>
</evidence>
<keyword evidence="10 12" id="KW-0807">Transducer</keyword>
<keyword evidence="8 12" id="KW-0472">Membrane</keyword>
<keyword evidence="15" id="KW-1185">Reference proteome</keyword>
<organism evidence="14 15">
    <name type="scientific">Hymenochirus boettgeri</name>
    <name type="common">Congo dwarf clawed frog</name>
    <dbReference type="NCBI Taxonomy" id="247094"/>
    <lineage>
        <taxon>Eukaryota</taxon>
        <taxon>Metazoa</taxon>
        <taxon>Chordata</taxon>
        <taxon>Craniata</taxon>
        <taxon>Vertebrata</taxon>
        <taxon>Euteleostomi</taxon>
        <taxon>Amphibia</taxon>
        <taxon>Batrachia</taxon>
        <taxon>Anura</taxon>
        <taxon>Pipoidea</taxon>
        <taxon>Pipidae</taxon>
        <taxon>Pipinae</taxon>
        <taxon>Hymenochirus</taxon>
    </lineage>
</organism>
<keyword evidence="3 12" id="KW-0919">Taste</keyword>
<feature type="transmembrane region" description="Helical" evidence="13">
    <location>
        <begin position="176"/>
        <end position="202"/>
    </location>
</feature>
<evidence type="ECO:0000256" key="4">
    <source>
        <dbReference type="ARBA" id="ARBA00022606"/>
    </source>
</evidence>
<dbReference type="GO" id="GO:0004930">
    <property type="term" value="F:G protein-coupled receptor activity"/>
    <property type="evidence" value="ECO:0007669"/>
    <property type="project" value="UniProtKB-KW"/>
</dbReference>
<dbReference type="Pfam" id="PF05296">
    <property type="entry name" value="TAS2R"/>
    <property type="match status" value="1"/>
</dbReference>
<evidence type="ECO:0000256" key="8">
    <source>
        <dbReference type="ARBA" id="ARBA00023136"/>
    </source>
</evidence>
<keyword evidence="9 12" id="KW-0675">Receptor</keyword>
<dbReference type="EMBL" id="JAACNH010000009">
    <property type="protein sequence ID" value="KAG8433415.1"/>
    <property type="molecule type" value="Genomic_DNA"/>
</dbReference>
<keyword evidence="5 12" id="KW-0812">Transmembrane</keyword>
<evidence type="ECO:0000256" key="13">
    <source>
        <dbReference type="SAM" id="Phobius"/>
    </source>
</evidence>
<keyword evidence="6 13" id="KW-1133">Transmembrane helix</keyword>
<dbReference type="PANTHER" id="PTHR11394">
    <property type="entry name" value="TASTE RECEPTOR TYPE 2"/>
    <property type="match status" value="1"/>
</dbReference>
<evidence type="ECO:0000256" key="11">
    <source>
        <dbReference type="RuleBase" id="RU004423"/>
    </source>
</evidence>
<dbReference type="GO" id="GO:0033038">
    <property type="term" value="F:bitter taste receptor activity"/>
    <property type="evidence" value="ECO:0007669"/>
    <property type="project" value="InterPro"/>
</dbReference>
<sequence>MQILQIICLVETIFGLIPSVFIVTSNIQCWMKGEILNSTDHIVTALGFSTVIYSVINIAIIVFYLSFPEMLLVTYLIQTVNCIAVYAFFSGGWLTTCLCFFFFMKMNNFKPGFFSWIKMKIDSLVPHLILAIEGLSICLSICLSVVYTIMYPKVKAVNSTSPSVTNYNPSTNPFSLGILIVSFCFSSLISIFTTGHIIVSLYKHTHRMRRNMGDGDGPSLKVHKRAACTLSSLFILYIINYPLTMAAISSNDTLYWIYGIFIDSFVFLQSIILILGNSRLLQKCVNILNKCRQYICRNDGHVKTVSS</sequence>
<evidence type="ECO:0000256" key="1">
    <source>
        <dbReference type="ARBA" id="ARBA00004141"/>
    </source>
</evidence>
<dbReference type="OrthoDB" id="8876749at2759"/>
<dbReference type="InterPro" id="IPR007960">
    <property type="entry name" value="TAS2R"/>
</dbReference>
<feature type="transmembrane region" description="Helical" evidence="13">
    <location>
        <begin position="42"/>
        <end position="63"/>
    </location>
</feature>
<evidence type="ECO:0000313" key="14">
    <source>
        <dbReference type="EMBL" id="KAG8433415.1"/>
    </source>
</evidence>
<reference evidence="14" key="1">
    <citation type="thesis" date="2020" institute="ProQuest LLC" country="789 East Eisenhower Parkway, Ann Arbor, MI, USA">
        <title>Comparative Genomics and Chromosome Evolution.</title>
        <authorList>
            <person name="Mudd A.B."/>
        </authorList>
    </citation>
    <scope>NUCLEOTIDE SEQUENCE</scope>
    <source>
        <strain evidence="14">Female2</strain>
        <tissue evidence="14">Blood</tissue>
    </source>
</reference>
<evidence type="ECO:0000256" key="6">
    <source>
        <dbReference type="ARBA" id="ARBA00022989"/>
    </source>
</evidence>
<proteinExistence type="inferred from homology"/>
<name>A0A8T2IKD8_9PIPI</name>
<evidence type="ECO:0000256" key="10">
    <source>
        <dbReference type="ARBA" id="ARBA00023224"/>
    </source>
</evidence>
<dbReference type="GO" id="GO:0016020">
    <property type="term" value="C:membrane"/>
    <property type="evidence" value="ECO:0007669"/>
    <property type="project" value="UniProtKB-SubCell"/>
</dbReference>
<evidence type="ECO:0000313" key="15">
    <source>
        <dbReference type="Proteomes" id="UP000812440"/>
    </source>
</evidence>
<feature type="transmembrane region" description="Helical" evidence="13">
    <location>
        <begin position="124"/>
        <end position="150"/>
    </location>
</feature>
<feature type="transmembrane region" description="Helical" evidence="13">
    <location>
        <begin position="222"/>
        <end position="243"/>
    </location>
</feature>
<comment type="caution">
    <text evidence="14">The sequence shown here is derived from an EMBL/GenBank/DDBJ whole genome shotgun (WGS) entry which is preliminary data.</text>
</comment>
<protein>
    <recommendedName>
        <fullName evidence="12">Taste receptor type 2</fullName>
    </recommendedName>
</protein>
<comment type="similarity">
    <text evidence="2 11">Belongs to the G-protein coupled receptor T2R family.</text>
</comment>
<dbReference type="PANTHER" id="PTHR11394:SF147">
    <property type="entry name" value="TASTE RECEPTOR TYPE 2"/>
    <property type="match status" value="1"/>
</dbReference>
<evidence type="ECO:0000256" key="12">
    <source>
        <dbReference type="RuleBase" id="RU004424"/>
    </source>
</evidence>
<keyword evidence="7 12" id="KW-0297">G-protein coupled receptor</keyword>
<evidence type="ECO:0000256" key="9">
    <source>
        <dbReference type="ARBA" id="ARBA00023170"/>
    </source>
</evidence>
<gene>
    <name evidence="14" type="ORF">GDO86_017624</name>
</gene>
<evidence type="ECO:0000256" key="7">
    <source>
        <dbReference type="ARBA" id="ARBA00023040"/>
    </source>
</evidence>
<dbReference type="Proteomes" id="UP000812440">
    <property type="component" value="Chromosome 9"/>
</dbReference>
<dbReference type="Gene3D" id="1.20.1070.10">
    <property type="entry name" value="Rhodopsin 7-helix transmembrane proteins"/>
    <property type="match status" value="1"/>
</dbReference>
<comment type="subcellular location">
    <subcellularLocation>
        <location evidence="1 12">Membrane</location>
        <topology evidence="1 12">Multi-pass membrane protein</topology>
    </subcellularLocation>
</comment>
<evidence type="ECO:0000256" key="2">
    <source>
        <dbReference type="ARBA" id="ARBA00007376"/>
    </source>
</evidence>
<dbReference type="AlphaFoldDB" id="A0A8T2IKD8"/>
<keyword evidence="4 12" id="KW-0716">Sensory transduction</keyword>
<accession>A0A8T2IKD8</accession>
<feature type="transmembrane region" description="Helical" evidence="13">
    <location>
        <begin position="83"/>
        <end position="103"/>
    </location>
</feature>
<evidence type="ECO:0000256" key="5">
    <source>
        <dbReference type="ARBA" id="ARBA00022692"/>
    </source>
</evidence>